<sequence>MALRDYSDDDDYYDQDFRKKGVVSVWVGLRSDEGDADADVLQDFCGVGYYDLDAQESNSFNFELVNLEKLFNGISYSSSFKNNVLSTAYRKGIHLARWIVVQYEFGYDPAKVSRPIADDPIFIGYFDYSIANPVKG</sequence>
<keyword evidence="2" id="KW-1185">Reference proteome</keyword>
<dbReference type="InterPro" id="IPR025560">
    <property type="entry name" value="Imm22"/>
</dbReference>
<dbReference type="EMBL" id="JACOGF010000008">
    <property type="protein sequence ID" value="MBC3919098.1"/>
    <property type="molecule type" value="Genomic_DNA"/>
</dbReference>
<evidence type="ECO:0000313" key="2">
    <source>
        <dbReference type="Proteomes" id="UP000650424"/>
    </source>
</evidence>
<gene>
    <name evidence="1" type="ORF">H8L32_16525</name>
</gene>
<dbReference type="Proteomes" id="UP000650424">
    <property type="component" value="Unassembled WGS sequence"/>
</dbReference>
<protein>
    <submittedName>
        <fullName evidence="1">Immunity 22 family protein</fullName>
    </submittedName>
</protein>
<dbReference type="RefSeq" id="WP_186948363.1">
    <property type="nucleotide sequence ID" value="NZ_JACOGF010000008.1"/>
</dbReference>
<dbReference type="Pfam" id="PF14112">
    <property type="entry name" value="DUF4284"/>
    <property type="match status" value="1"/>
</dbReference>
<name>A0ABR6ZTA9_9BURK</name>
<reference evidence="1 2" key="1">
    <citation type="submission" date="2020-08" db="EMBL/GenBank/DDBJ databases">
        <title>Novel species isolated from subtropical streams in China.</title>
        <authorList>
            <person name="Lu H."/>
        </authorList>
    </citation>
    <scope>NUCLEOTIDE SEQUENCE [LARGE SCALE GENOMIC DNA]</scope>
    <source>
        <strain evidence="1 2">CY18W</strain>
    </source>
</reference>
<comment type="caution">
    <text evidence="1">The sequence shown here is derived from an EMBL/GenBank/DDBJ whole genome shotgun (WGS) entry which is preliminary data.</text>
</comment>
<organism evidence="1 2">
    <name type="scientific">Undibacterium hunanense</name>
    <dbReference type="NCBI Taxonomy" id="2762292"/>
    <lineage>
        <taxon>Bacteria</taxon>
        <taxon>Pseudomonadati</taxon>
        <taxon>Pseudomonadota</taxon>
        <taxon>Betaproteobacteria</taxon>
        <taxon>Burkholderiales</taxon>
        <taxon>Oxalobacteraceae</taxon>
        <taxon>Undibacterium</taxon>
    </lineage>
</organism>
<evidence type="ECO:0000313" key="1">
    <source>
        <dbReference type="EMBL" id="MBC3919098.1"/>
    </source>
</evidence>
<accession>A0ABR6ZTA9</accession>
<proteinExistence type="predicted"/>